<name>X1KHU1_9ZZZZ</name>
<gene>
    <name evidence="1" type="ORF">S03H2_55603</name>
</gene>
<proteinExistence type="predicted"/>
<comment type="caution">
    <text evidence="1">The sequence shown here is derived from an EMBL/GenBank/DDBJ whole genome shotgun (WGS) entry which is preliminary data.</text>
</comment>
<evidence type="ECO:0000313" key="1">
    <source>
        <dbReference type="EMBL" id="GAH81633.1"/>
    </source>
</evidence>
<sequence>MSLKPEILRKLKAKASGLNRWIEIVLETDNTSPNYPLFCQVLANYIKTMEALFRVIKKSA</sequence>
<accession>X1KHU1</accession>
<dbReference type="EMBL" id="BARU01035532">
    <property type="protein sequence ID" value="GAH81633.1"/>
    <property type="molecule type" value="Genomic_DNA"/>
</dbReference>
<protein>
    <submittedName>
        <fullName evidence="1">Uncharacterized protein</fullName>
    </submittedName>
</protein>
<reference evidence="1" key="1">
    <citation type="journal article" date="2014" name="Front. Microbiol.">
        <title>High frequency of phylogenetically diverse reductive dehalogenase-homologous genes in deep subseafloor sedimentary metagenomes.</title>
        <authorList>
            <person name="Kawai M."/>
            <person name="Futagami T."/>
            <person name="Toyoda A."/>
            <person name="Takaki Y."/>
            <person name="Nishi S."/>
            <person name="Hori S."/>
            <person name="Arai W."/>
            <person name="Tsubouchi T."/>
            <person name="Morono Y."/>
            <person name="Uchiyama I."/>
            <person name="Ito T."/>
            <person name="Fujiyama A."/>
            <person name="Inagaki F."/>
            <person name="Takami H."/>
        </authorList>
    </citation>
    <scope>NUCLEOTIDE SEQUENCE</scope>
    <source>
        <strain evidence="1">Expedition CK06-06</strain>
    </source>
</reference>
<dbReference type="AlphaFoldDB" id="X1KHU1"/>
<organism evidence="1">
    <name type="scientific">marine sediment metagenome</name>
    <dbReference type="NCBI Taxonomy" id="412755"/>
    <lineage>
        <taxon>unclassified sequences</taxon>
        <taxon>metagenomes</taxon>
        <taxon>ecological metagenomes</taxon>
    </lineage>
</organism>